<evidence type="ECO:0000313" key="1">
    <source>
        <dbReference type="EMBL" id="SAL01964.1"/>
    </source>
</evidence>
<sequence length="64" mass="7265">MTVDTPIIRLPELLKIVCLCKGSVYRGIKTGEFPAPIKLTQRAVGWRREDIVEWIASRQAAIQQ</sequence>
<dbReference type="InterPro" id="IPR010260">
    <property type="entry name" value="AlpA"/>
</dbReference>
<proteinExistence type="predicted"/>
<evidence type="ECO:0000313" key="2">
    <source>
        <dbReference type="Proteomes" id="UP000054978"/>
    </source>
</evidence>
<gene>
    <name evidence="1" type="ORF">AWB83_06511</name>
</gene>
<dbReference type="Pfam" id="PF05930">
    <property type="entry name" value="Phage_AlpA"/>
    <property type="match status" value="1"/>
</dbReference>
<dbReference type="AlphaFoldDB" id="A0A158E579"/>
<protein>
    <submittedName>
        <fullName evidence="1">Phage transcriptional regulator AlpA</fullName>
    </submittedName>
</protein>
<dbReference type="PANTHER" id="PTHR36154">
    <property type="entry name" value="DNA-BINDING TRANSCRIPTIONAL ACTIVATOR ALPA"/>
    <property type="match status" value="1"/>
</dbReference>
<dbReference type="OrthoDB" id="9182156at2"/>
<keyword evidence="2" id="KW-1185">Reference proteome</keyword>
<reference evidence="1" key="1">
    <citation type="submission" date="2016-01" db="EMBL/GenBank/DDBJ databases">
        <authorList>
            <person name="Peeters C."/>
        </authorList>
    </citation>
    <scope>NUCLEOTIDE SEQUENCE [LARGE SCALE GENOMIC DNA]</scope>
    <source>
        <strain evidence="1">LMG 29326</strain>
    </source>
</reference>
<dbReference type="EMBL" id="FCOB02000049">
    <property type="protein sequence ID" value="SAL01964.1"/>
    <property type="molecule type" value="Genomic_DNA"/>
</dbReference>
<comment type="caution">
    <text evidence="1">The sequence shown here is derived from an EMBL/GenBank/DDBJ whole genome shotgun (WGS) entry which is preliminary data.</text>
</comment>
<dbReference type="InterPro" id="IPR052931">
    <property type="entry name" value="Prophage_regulatory_activator"/>
</dbReference>
<dbReference type="Gene3D" id="1.10.238.160">
    <property type="match status" value="1"/>
</dbReference>
<organism evidence="1 2">
    <name type="scientific">Caballeronia ptereochthonis</name>
    <dbReference type="NCBI Taxonomy" id="1777144"/>
    <lineage>
        <taxon>Bacteria</taxon>
        <taxon>Pseudomonadati</taxon>
        <taxon>Pseudomonadota</taxon>
        <taxon>Betaproteobacteria</taxon>
        <taxon>Burkholderiales</taxon>
        <taxon>Burkholderiaceae</taxon>
        <taxon>Caballeronia</taxon>
    </lineage>
</organism>
<dbReference type="PANTHER" id="PTHR36154:SF1">
    <property type="entry name" value="DNA-BINDING TRANSCRIPTIONAL ACTIVATOR ALPA"/>
    <property type="match status" value="1"/>
</dbReference>
<dbReference type="STRING" id="1777144.AWB83_06511"/>
<accession>A0A158E579</accession>
<name>A0A158E579_9BURK</name>
<dbReference type="Proteomes" id="UP000054978">
    <property type="component" value="Unassembled WGS sequence"/>
</dbReference>